<keyword evidence="5 8" id="KW-0443">Lipid metabolism</keyword>
<dbReference type="PROSITE" id="PS51635">
    <property type="entry name" value="PNPLA"/>
    <property type="match status" value="1"/>
</dbReference>
<dbReference type="EMBL" id="OZ075115">
    <property type="protein sequence ID" value="CAL5067103.1"/>
    <property type="molecule type" value="Genomic_DNA"/>
</dbReference>
<comment type="similarity">
    <text evidence="1 8">Belongs to the patatin family.</text>
</comment>
<keyword evidence="4 8" id="KW-0442">Lipid degradation</keyword>
<evidence type="ECO:0000256" key="7">
    <source>
        <dbReference type="PROSITE-ProRule" id="PRU01161"/>
    </source>
</evidence>
<feature type="domain" description="PNPLA" evidence="10">
    <location>
        <begin position="70"/>
        <end position="271"/>
    </location>
</feature>
<dbReference type="GO" id="GO:0016042">
    <property type="term" value="P:lipid catabolic process"/>
    <property type="evidence" value="ECO:0007669"/>
    <property type="project" value="UniProtKB-KW"/>
</dbReference>
<dbReference type="InterPro" id="IPR016035">
    <property type="entry name" value="Acyl_Trfase/lysoPLipase"/>
</dbReference>
<evidence type="ECO:0000313" key="11">
    <source>
        <dbReference type="EMBL" id="CAL5067103.1"/>
    </source>
</evidence>
<feature type="compositionally biased region" description="Basic residues" evidence="9">
    <location>
        <begin position="483"/>
        <end position="492"/>
    </location>
</feature>
<keyword evidence="2 8" id="KW-0378">Hydrolase</keyword>
<comment type="caution">
    <text evidence="7">Lacks conserved residue(s) required for the propagation of feature annotation.</text>
</comment>
<dbReference type="GO" id="GO:0006952">
    <property type="term" value="P:defense response"/>
    <property type="evidence" value="ECO:0007669"/>
    <property type="project" value="UniProtKB-KW"/>
</dbReference>
<comment type="function">
    <text evidence="6">Possesses non-specific lipolytic acyl hydrolase (LAH) activity. Hydrolyzes phospholipids as well as galactolipids. May play a role in disease resistance.</text>
</comment>
<dbReference type="Gene3D" id="3.40.1090.10">
    <property type="entry name" value="Cytosolic phospholipase A2 catalytic domain"/>
    <property type="match status" value="1"/>
</dbReference>
<dbReference type="CDD" id="cd07199">
    <property type="entry name" value="Pat17_PNPLA8_PNPLA9_like"/>
    <property type="match status" value="1"/>
</dbReference>
<dbReference type="PANTHER" id="PTHR32241:SF8">
    <property type="entry name" value="PATATIN-LIKE PROTEIN 3"/>
    <property type="match status" value="1"/>
</dbReference>
<accession>A0ABC9F2J2</accession>
<name>A0ABC9F2J2_9POAL</name>
<feature type="region of interest" description="Disordered" evidence="9">
    <location>
        <begin position="390"/>
        <end position="495"/>
    </location>
</feature>
<dbReference type="AlphaFoldDB" id="A0ABC9F2J2"/>
<organism evidence="11 12">
    <name type="scientific">Urochloa decumbens</name>
    <dbReference type="NCBI Taxonomy" id="240449"/>
    <lineage>
        <taxon>Eukaryota</taxon>
        <taxon>Viridiplantae</taxon>
        <taxon>Streptophyta</taxon>
        <taxon>Embryophyta</taxon>
        <taxon>Tracheophyta</taxon>
        <taxon>Spermatophyta</taxon>
        <taxon>Magnoliopsida</taxon>
        <taxon>Liliopsida</taxon>
        <taxon>Poales</taxon>
        <taxon>Poaceae</taxon>
        <taxon>PACMAD clade</taxon>
        <taxon>Panicoideae</taxon>
        <taxon>Panicodae</taxon>
        <taxon>Paniceae</taxon>
        <taxon>Melinidinae</taxon>
        <taxon>Urochloa</taxon>
    </lineage>
</organism>
<evidence type="ECO:0000256" key="9">
    <source>
        <dbReference type="SAM" id="MobiDB-lite"/>
    </source>
</evidence>
<evidence type="ECO:0000256" key="5">
    <source>
        <dbReference type="ARBA" id="ARBA00023098"/>
    </source>
</evidence>
<evidence type="ECO:0000259" key="10">
    <source>
        <dbReference type="PROSITE" id="PS51635"/>
    </source>
</evidence>
<proteinExistence type="inferred from homology"/>
<dbReference type="Proteomes" id="UP001497457">
    <property type="component" value="Chromosome 5rd"/>
</dbReference>
<comment type="function">
    <text evidence="8">Lipolytic acyl hydrolase (LAH).</text>
</comment>
<gene>
    <name evidence="11" type="ORF">URODEC1_LOCUS100817</name>
</gene>
<evidence type="ECO:0000256" key="2">
    <source>
        <dbReference type="ARBA" id="ARBA00022801"/>
    </source>
</evidence>
<dbReference type="GO" id="GO:0016787">
    <property type="term" value="F:hydrolase activity"/>
    <property type="evidence" value="ECO:0007669"/>
    <property type="project" value="UniProtKB-KW"/>
</dbReference>
<evidence type="ECO:0000256" key="8">
    <source>
        <dbReference type="RuleBase" id="RU361262"/>
    </source>
</evidence>
<sequence length="503" mass="52364">METAAEDVTGAEQVKDDDAAGRLTYEIFSLLEAKFLFGSRNAAAAARPGLLLPAPTASAAGADKAKVCVLSIDGGARASDGLLAAAALVRLEAALRRRTGSPAARLADFFDVAAGSGAGGVLAALLFARGPRGRPLYTAEDALAFLLRRVRRGTWSSRAGAGIQLVVRRRGGGAGSGGAFGKALGELTLRDTVRPVLVPCYDLSTRAPFLFSRAAAAESAAHDFRLRDVCAATTCASGGAAVEVVSVDGGGTRIRAVGGGAALGNPTAAAITHVLNNRREFPAAAAIDDLLVISIGTGDAAGAGGGRKGKAPEVARIAAEGVSDMVDQAVAMAFGQSRTSNYVRIQLCRARGAVAAAAAAEAGGRRGRAAGRRGSRRCGRRRRCCCRGASSRCSSRAASSPARPTPRSSSASLGSSPRSTPAASSSTRSWPLLNRRAPATTTRRRRSSLQRPQPNRRLRRRRSSSRTRRPRRRRLAQPVQRRPPPRRPKLPRRYGGVVALLIN</sequence>
<evidence type="ECO:0000256" key="6">
    <source>
        <dbReference type="ARBA" id="ARBA00025642"/>
    </source>
</evidence>
<feature type="compositionally biased region" description="Basic residues" evidence="9">
    <location>
        <begin position="442"/>
        <end position="475"/>
    </location>
</feature>
<reference evidence="11" key="1">
    <citation type="submission" date="2024-10" db="EMBL/GenBank/DDBJ databases">
        <authorList>
            <person name="Ryan C."/>
        </authorList>
    </citation>
    <scope>NUCLEOTIDE SEQUENCE [LARGE SCALE GENOMIC DNA]</scope>
</reference>
<keyword evidence="12" id="KW-1185">Reference proteome</keyword>
<feature type="compositionally biased region" description="Low complexity" evidence="9">
    <location>
        <begin position="390"/>
        <end position="441"/>
    </location>
</feature>
<evidence type="ECO:0000256" key="3">
    <source>
        <dbReference type="ARBA" id="ARBA00022821"/>
    </source>
</evidence>
<dbReference type="SUPFAM" id="SSF52151">
    <property type="entry name" value="FabD/lysophospholipase-like"/>
    <property type="match status" value="1"/>
</dbReference>
<evidence type="ECO:0000256" key="4">
    <source>
        <dbReference type="ARBA" id="ARBA00022963"/>
    </source>
</evidence>
<comment type="domain">
    <text evidence="8">The nitrogen atoms of the two glycine residues in the GGXR motif define the oxyanion hole, and stabilize the oxyanion that forms during the nucleophilic attack by the catalytic serine during substrate cleavage.</text>
</comment>
<dbReference type="EC" id="3.1.1.-" evidence="8"/>
<evidence type="ECO:0000313" key="12">
    <source>
        <dbReference type="Proteomes" id="UP001497457"/>
    </source>
</evidence>
<evidence type="ECO:0000256" key="1">
    <source>
        <dbReference type="ARBA" id="ARBA00010240"/>
    </source>
</evidence>
<keyword evidence="3" id="KW-0611">Plant defense</keyword>
<dbReference type="Pfam" id="PF01734">
    <property type="entry name" value="Patatin"/>
    <property type="match status" value="1"/>
</dbReference>
<protein>
    <recommendedName>
        <fullName evidence="8">Patatin</fullName>
        <ecNumber evidence="8">3.1.1.-</ecNumber>
    </recommendedName>
</protein>
<dbReference type="InterPro" id="IPR002641">
    <property type="entry name" value="PNPLA_dom"/>
</dbReference>
<dbReference type="PANTHER" id="PTHR32241">
    <property type="entry name" value="PATATIN-LIKE PROTEIN 6"/>
    <property type="match status" value="1"/>
</dbReference>